<dbReference type="SMART" id="SM00228">
    <property type="entry name" value="PDZ"/>
    <property type="match status" value="2"/>
</dbReference>
<keyword evidence="4" id="KW-1185">Reference proteome</keyword>
<dbReference type="InterPro" id="IPR043504">
    <property type="entry name" value="Peptidase_S1_PA_chymotrypsin"/>
</dbReference>
<dbReference type="InterPro" id="IPR025926">
    <property type="entry name" value="PDZ-like_dom"/>
</dbReference>
<evidence type="ECO:0000259" key="2">
    <source>
        <dbReference type="PROSITE" id="PS50106"/>
    </source>
</evidence>
<dbReference type="Proteomes" id="UP000254266">
    <property type="component" value="Unassembled WGS sequence"/>
</dbReference>
<dbReference type="GO" id="GO:0006508">
    <property type="term" value="P:proteolysis"/>
    <property type="evidence" value="ECO:0007669"/>
    <property type="project" value="InterPro"/>
</dbReference>
<dbReference type="InterPro" id="IPR001478">
    <property type="entry name" value="PDZ"/>
</dbReference>
<feature type="domain" description="PDZ" evidence="2">
    <location>
        <begin position="712"/>
        <end position="809"/>
    </location>
</feature>
<dbReference type="SUPFAM" id="SSF50494">
    <property type="entry name" value="Trypsin-like serine proteases"/>
    <property type="match status" value="2"/>
</dbReference>
<keyword evidence="1" id="KW-0732">Signal</keyword>
<dbReference type="GO" id="GO:0004252">
    <property type="term" value="F:serine-type endopeptidase activity"/>
    <property type="evidence" value="ECO:0007669"/>
    <property type="project" value="InterPro"/>
</dbReference>
<dbReference type="Gene3D" id="2.30.42.10">
    <property type="match status" value="3"/>
</dbReference>
<gene>
    <name evidence="3" type="ORF">DIZ80_11560</name>
</gene>
<comment type="caution">
    <text evidence="3">The sequence shown here is derived from an EMBL/GenBank/DDBJ whole genome shotgun (WGS) entry which is preliminary data.</text>
</comment>
<organism evidence="3 4">
    <name type="scientific">endosymbiont of Galathealinum brachiosum</name>
    <dbReference type="NCBI Taxonomy" id="2200906"/>
    <lineage>
        <taxon>Bacteria</taxon>
        <taxon>Pseudomonadati</taxon>
        <taxon>Pseudomonadota</taxon>
        <taxon>Gammaproteobacteria</taxon>
        <taxon>sulfur-oxidizing symbionts</taxon>
    </lineage>
</organism>
<sequence>MYRLLWILSAIIFVNQAYAAKDRNWSEVVNSVTDSIVTIRVDAVRSFDTARNSSAQATGFVVDAEKGIILTNRHVVQSGPVTAEALFINREEIELKPLYRDPVHDFGFFQYKPSELKFVKPKSLPIKPKEAVVGREIRVVGNDAGEQLSILAGTLARTDRKAPYYGRGKYNDFNTFYYQSASGVSGGSSGSPVIDIRGNVIALNAGGSVKASSSFFLPLQRVKRALKLIQNNKEVTRGTLQTTFDYKPYDELRRLGLRAKMEAKLRKINHGVGLMVVRRSLPETQASSLLEAGDIIVKGGQLKGKLKWLRRYEELESLLDENVNKKIKLLVERNGHSVEVKIKVDDLHALTPDRYITFGQSIIHNLSYQQARHLNRSVEGVYVAEPGYVLSTAGIPTGAVILSINNKSIKNINDVEEVLNELSDRDQAAIKYITFKESKRIHVSIMRMDRRWFPLKKCYRNDEEGIWPCEVMIDNKAEETLDKAEVKFIEYKDERADKLSPSIVSVQFNIPYNINGIEDSHYAGAGLIIDKKDGLVMVDRNTVPMSLGDVRVVFAGALDIPAKVIFVHPLHNISIVQYDPELLGDTEVEEVEFIDEKLESGDKVWLVALKNGQELLVEEMKISAIDSLDFSAPKIPMFRETNLDAISLNNPPASRGGVLSNEDGEVMAVWLSFAYGSGSKIKQYEWGVPAEIVMEIRDQWRCCKQFNIRSLEVELSTLSIAQARKLGLSDEWTKKLQTDDARRQVLVVSRRVAGSDAEKILREGDLVLAIDGKVIRNYRDVEKNTQKEEVNVIINRLGKELHVTVKTRYLNGLGVSEVMQWAGALIQEPYREIALQRGIKPKGVYVSYIFHGSPANRSSLSTLLRIVELNGETVENLEGFKKLTKKYKGEKFIQLKVLDLINRESVISLKQNLYYWPGREIIKVDNEWMSR</sequence>
<evidence type="ECO:0000256" key="1">
    <source>
        <dbReference type="SAM" id="SignalP"/>
    </source>
</evidence>
<proteinExistence type="predicted"/>
<dbReference type="PROSITE" id="PS50106">
    <property type="entry name" value="PDZ"/>
    <property type="match status" value="1"/>
</dbReference>
<accession>A0A370DF15</accession>
<dbReference type="SUPFAM" id="SSF50156">
    <property type="entry name" value="PDZ domain-like"/>
    <property type="match status" value="3"/>
</dbReference>
<dbReference type="Gene3D" id="2.40.10.10">
    <property type="entry name" value="Trypsin-like serine proteases"/>
    <property type="match status" value="2"/>
</dbReference>
<dbReference type="PRINTS" id="PR00834">
    <property type="entry name" value="PROTEASES2C"/>
</dbReference>
<dbReference type="InterPro" id="IPR009003">
    <property type="entry name" value="Peptidase_S1_PA"/>
</dbReference>
<dbReference type="PANTHER" id="PTHR46366:SF1">
    <property type="entry name" value="PDZ DOMAIN-CONTAINING PROTEIN C1685.05"/>
    <property type="match status" value="1"/>
</dbReference>
<dbReference type="AlphaFoldDB" id="A0A370DF15"/>
<dbReference type="InterPro" id="IPR036034">
    <property type="entry name" value="PDZ_sf"/>
</dbReference>
<dbReference type="InterPro" id="IPR001940">
    <property type="entry name" value="Peptidase_S1C"/>
</dbReference>
<dbReference type="Gene3D" id="2.40.10.120">
    <property type="match status" value="1"/>
</dbReference>
<dbReference type="Pfam" id="PF13365">
    <property type="entry name" value="Trypsin_2"/>
    <property type="match status" value="1"/>
</dbReference>
<evidence type="ECO:0000313" key="4">
    <source>
        <dbReference type="Proteomes" id="UP000254266"/>
    </source>
</evidence>
<evidence type="ECO:0000313" key="3">
    <source>
        <dbReference type="EMBL" id="RDH82897.1"/>
    </source>
</evidence>
<feature type="signal peptide" evidence="1">
    <location>
        <begin position="1"/>
        <end position="19"/>
    </location>
</feature>
<dbReference type="Pfam" id="PF12812">
    <property type="entry name" value="PDZ_1"/>
    <property type="match status" value="1"/>
</dbReference>
<dbReference type="PANTHER" id="PTHR46366">
    <property type="entry name" value="PRO-APOPTOTIC SERINE PROTEASE NMA111"/>
    <property type="match status" value="1"/>
</dbReference>
<reference evidence="3 4" key="1">
    <citation type="journal article" date="2018" name="ISME J.">
        <title>Endosymbiont genomes yield clues of tubeworm success.</title>
        <authorList>
            <person name="Li Y."/>
            <person name="Liles M.R."/>
            <person name="Halanych K.M."/>
        </authorList>
    </citation>
    <scope>NUCLEOTIDE SEQUENCE [LARGE SCALE GENOMIC DNA]</scope>
    <source>
        <strain evidence="3">A1464</strain>
    </source>
</reference>
<feature type="chain" id="PRO_5016877959" description="PDZ domain-containing protein" evidence="1">
    <location>
        <begin position="20"/>
        <end position="931"/>
    </location>
</feature>
<name>A0A370DF15_9GAMM</name>
<dbReference type="EMBL" id="QFXC01000011">
    <property type="protein sequence ID" value="RDH82897.1"/>
    <property type="molecule type" value="Genomic_DNA"/>
</dbReference>
<protein>
    <recommendedName>
        <fullName evidence="2">PDZ domain-containing protein</fullName>
    </recommendedName>
</protein>